<name>A0A0A9C5D1_ARUDO</name>
<sequence length="9" mass="1184">MPRCLFVRY</sequence>
<reference evidence="1" key="1">
    <citation type="submission" date="2014-09" db="EMBL/GenBank/DDBJ databases">
        <authorList>
            <person name="Magalhaes I.L.F."/>
            <person name="Oliveira U."/>
            <person name="Santos F.R."/>
            <person name="Vidigal T.H.D.A."/>
            <person name="Brescovit A.D."/>
            <person name="Santos A.J."/>
        </authorList>
    </citation>
    <scope>NUCLEOTIDE SEQUENCE</scope>
    <source>
        <tissue evidence="1">Shoot tissue taken approximately 20 cm above the soil surface</tissue>
    </source>
</reference>
<organism evidence="1">
    <name type="scientific">Arundo donax</name>
    <name type="common">Giant reed</name>
    <name type="synonym">Donax arundinaceus</name>
    <dbReference type="NCBI Taxonomy" id="35708"/>
    <lineage>
        <taxon>Eukaryota</taxon>
        <taxon>Viridiplantae</taxon>
        <taxon>Streptophyta</taxon>
        <taxon>Embryophyta</taxon>
        <taxon>Tracheophyta</taxon>
        <taxon>Spermatophyta</taxon>
        <taxon>Magnoliopsida</taxon>
        <taxon>Liliopsida</taxon>
        <taxon>Poales</taxon>
        <taxon>Poaceae</taxon>
        <taxon>PACMAD clade</taxon>
        <taxon>Arundinoideae</taxon>
        <taxon>Arundineae</taxon>
        <taxon>Arundo</taxon>
    </lineage>
</organism>
<accession>A0A0A9C5D1</accession>
<protein>
    <submittedName>
        <fullName evidence="1">Uncharacterized protein</fullName>
    </submittedName>
</protein>
<reference evidence="1" key="2">
    <citation type="journal article" date="2015" name="Data Brief">
        <title>Shoot transcriptome of the giant reed, Arundo donax.</title>
        <authorList>
            <person name="Barrero R.A."/>
            <person name="Guerrero F.D."/>
            <person name="Moolhuijzen P."/>
            <person name="Goolsby J.A."/>
            <person name="Tidwell J."/>
            <person name="Bellgard S.E."/>
            <person name="Bellgard M.I."/>
        </authorList>
    </citation>
    <scope>NUCLEOTIDE SEQUENCE</scope>
    <source>
        <tissue evidence="1">Shoot tissue taken approximately 20 cm above the soil surface</tissue>
    </source>
</reference>
<dbReference type="EMBL" id="GBRH01226381">
    <property type="protein sequence ID" value="JAD71514.1"/>
    <property type="molecule type" value="Transcribed_RNA"/>
</dbReference>
<evidence type="ECO:0000313" key="1">
    <source>
        <dbReference type="EMBL" id="JAD71514.1"/>
    </source>
</evidence>
<proteinExistence type="predicted"/>